<feature type="compositionally biased region" description="Acidic residues" evidence="1">
    <location>
        <begin position="31"/>
        <end position="46"/>
    </location>
</feature>
<keyword evidence="3" id="KW-1185">Reference proteome</keyword>
<name>A0A8X6QA12_NEPPI</name>
<protein>
    <submittedName>
        <fullName evidence="2">Uncharacterized protein</fullName>
    </submittedName>
</protein>
<reference evidence="2" key="1">
    <citation type="submission" date="2020-08" db="EMBL/GenBank/DDBJ databases">
        <title>Multicomponent nature underlies the extraordinary mechanical properties of spider dragline silk.</title>
        <authorList>
            <person name="Kono N."/>
            <person name="Nakamura H."/>
            <person name="Mori M."/>
            <person name="Yoshida Y."/>
            <person name="Ohtoshi R."/>
            <person name="Malay A.D."/>
            <person name="Moran D.A.P."/>
            <person name="Tomita M."/>
            <person name="Numata K."/>
            <person name="Arakawa K."/>
        </authorList>
    </citation>
    <scope>NUCLEOTIDE SEQUENCE</scope>
</reference>
<evidence type="ECO:0000256" key="1">
    <source>
        <dbReference type="SAM" id="MobiDB-lite"/>
    </source>
</evidence>
<sequence length="91" mass="10606">MKDPNDLETIRNTLLCDSIEDCVICLDESNTDEDEHISEVEDDSESELIAASNSEDEDYDDRSTVVYIIHLKKNRNIIDSWKWQKKSIQEN</sequence>
<organism evidence="2 3">
    <name type="scientific">Nephila pilipes</name>
    <name type="common">Giant wood spider</name>
    <name type="synonym">Nephila maculata</name>
    <dbReference type="NCBI Taxonomy" id="299642"/>
    <lineage>
        <taxon>Eukaryota</taxon>
        <taxon>Metazoa</taxon>
        <taxon>Ecdysozoa</taxon>
        <taxon>Arthropoda</taxon>
        <taxon>Chelicerata</taxon>
        <taxon>Arachnida</taxon>
        <taxon>Araneae</taxon>
        <taxon>Araneomorphae</taxon>
        <taxon>Entelegynae</taxon>
        <taxon>Araneoidea</taxon>
        <taxon>Nephilidae</taxon>
        <taxon>Nephila</taxon>
    </lineage>
</organism>
<dbReference type="Proteomes" id="UP000887013">
    <property type="component" value="Unassembled WGS sequence"/>
</dbReference>
<dbReference type="AlphaFoldDB" id="A0A8X6QA12"/>
<accession>A0A8X6QA12</accession>
<gene>
    <name evidence="2" type="ORF">NPIL_426731</name>
</gene>
<dbReference type="EMBL" id="BMAW01126019">
    <property type="protein sequence ID" value="GFU14998.1"/>
    <property type="molecule type" value="Genomic_DNA"/>
</dbReference>
<proteinExistence type="predicted"/>
<comment type="caution">
    <text evidence="2">The sequence shown here is derived from an EMBL/GenBank/DDBJ whole genome shotgun (WGS) entry which is preliminary data.</text>
</comment>
<feature type="region of interest" description="Disordered" evidence="1">
    <location>
        <begin position="31"/>
        <end position="56"/>
    </location>
</feature>
<evidence type="ECO:0000313" key="2">
    <source>
        <dbReference type="EMBL" id="GFU14998.1"/>
    </source>
</evidence>
<evidence type="ECO:0000313" key="3">
    <source>
        <dbReference type="Proteomes" id="UP000887013"/>
    </source>
</evidence>